<keyword evidence="4" id="KW-1185">Reference proteome</keyword>
<dbReference type="NCBIfam" id="TIGR04183">
    <property type="entry name" value="Por_Secre_tail"/>
    <property type="match status" value="1"/>
</dbReference>
<name>A0A0Q3K3C0_9FLAO</name>
<evidence type="ECO:0000256" key="1">
    <source>
        <dbReference type="ARBA" id="ARBA00022729"/>
    </source>
</evidence>
<proteinExistence type="predicted"/>
<dbReference type="Proteomes" id="UP000051682">
    <property type="component" value="Unassembled WGS sequence"/>
</dbReference>
<dbReference type="OrthoDB" id="1272926at2"/>
<comment type="caution">
    <text evidence="3">The sequence shown here is derived from an EMBL/GenBank/DDBJ whole genome shotgun (WGS) entry which is preliminary data.</text>
</comment>
<evidence type="ECO:0008006" key="5">
    <source>
        <dbReference type="Google" id="ProtNLM"/>
    </source>
</evidence>
<keyword evidence="1 2" id="KW-0732">Signal</keyword>
<dbReference type="RefSeq" id="WP_056017812.1">
    <property type="nucleotide sequence ID" value="NZ_LLYZ01000021.1"/>
</dbReference>
<evidence type="ECO:0000313" key="3">
    <source>
        <dbReference type="EMBL" id="KQK24339.1"/>
    </source>
</evidence>
<sequence>MKKNLLTIGLLSLTVSINAQNVLLHVDNTAKMYVSSGTLVYNGGGLQTRGDGIIDLYGNMMIEGVEANNDVVRTITTGGTAKLDGSNIVLRFNDPDNPTTSTYGQLYINGLTQSKISAIVSKEFKASRHGALTGSYFQQIAIPFAGKALNTLSTEFAKTFGTTRFTQNEILRYDNSLVVSHHYTDLSTTTSVPTQYYMLGSKNGNLNTATPPTTMPRIGLPADNGKVFTISGVPYTSSTAATSSVTLFNAGNGINFGTGGNNINQYLEKYNTYLQDNLQLTVGAAWAPDYGKNMYQYGNPFLTNLDLSRIGYTESAAIGDGNNISNIWGVRYDPGTVITLSNGSTYSTGALIQTFSNSPGTIGVPVGDTGLIIKPMQSFVIKLRNNSASQTLNFNTLRRFSSTVRAAGTDYTVTAAKNTSNSIKQLGVIALDAAGNEVGRTYYVVSPTSITGHQNNAATSVQAGNSGGNLIGTFEEALNGGYDLNYTSSYWLYINEANEVDFLGKNVKLANYDYGVNNVAVSYKFEIKENAELVPSGTHLLSSGIGFYYKAPNGTAQQITQGAIVPIAGAEYDLYYGAPNSSTLGTENIVKPSRTMVVYNPEIADYIVRFDPNWKKADIQVYDMSGKLIISEKGVKTSLDFVIKLDNSIKSSYVVKIVADNGETVNAKILK</sequence>
<reference evidence="3 4" key="1">
    <citation type="submission" date="2015-10" db="EMBL/GenBank/DDBJ databases">
        <title>Chryseobacterium aquaticum genome.</title>
        <authorList>
            <person name="Newman J.D."/>
            <person name="Ferguson M.B."/>
            <person name="Miller J.R."/>
        </authorList>
    </citation>
    <scope>NUCLEOTIDE SEQUENCE [LARGE SCALE GENOMIC DNA]</scope>
    <source>
        <strain evidence="3 4">KCTC 12483</strain>
    </source>
</reference>
<dbReference type="STRING" id="452084.AR438_17060"/>
<evidence type="ECO:0000256" key="2">
    <source>
        <dbReference type="SAM" id="SignalP"/>
    </source>
</evidence>
<dbReference type="InterPro" id="IPR026444">
    <property type="entry name" value="Secre_tail"/>
</dbReference>
<organism evidence="3 4">
    <name type="scientific">Chryseobacterium aquaticum</name>
    <dbReference type="NCBI Taxonomy" id="452084"/>
    <lineage>
        <taxon>Bacteria</taxon>
        <taxon>Pseudomonadati</taxon>
        <taxon>Bacteroidota</taxon>
        <taxon>Flavobacteriia</taxon>
        <taxon>Flavobacteriales</taxon>
        <taxon>Weeksellaceae</taxon>
        <taxon>Chryseobacterium group</taxon>
        <taxon>Chryseobacterium</taxon>
    </lineage>
</organism>
<accession>A0A0Q3K3C0</accession>
<feature type="chain" id="PRO_5006204624" description="Secretion system C-terminal sorting domain-containing protein" evidence="2">
    <location>
        <begin position="20"/>
        <end position="671"/>
    </location>
</feature>
<dbReference type="AlphaFoldDB" id="A0A0Q3K3C0"/>
<evidence type="ECO:0000313" key="4">
    <source>
        <dbReference type="Proteomes" id="UP000051682"/>
    </source>
</evidence>
<dbReference type="EMBL" id="LLYZ01000021">
    <property type="protein sequence ID" value="KQK24339.1"/>
    <property type="molecule type" value="Genomic_DNA"/>
</dbReference>
<gene>
    <name evidence="3" type="ORF">AR438_17060</name>
</gene>
<protein>
    <recommendedName>
        <fullName evidence="5">Secretion system C-terminal sorting domain-containing protein</fullName>
    </recommendedName>
</protein>
<feature type="signal peptide" evidence="2">
    <location>
        <begin position="1"/>
        <end position="19"/>
    </location>
</feature>